<sequence length="227" mass="25314">MSKDIFAAMASLAAKEPEAQVSPEESELLLSSVQSQYDGDLEMQLSSVSKVADITLRTQALSIVIEWIKSGETDYEALETLVANFVNDDDEPSLSEEEQEEADELLQAVAQVVADFTDLSVAKVERIFEEGDDDQAIEVADLIERKIEDRNIYELIADYAAKQELLLSAVKKVVRNGKIVTIKKRTKKRRMTPAQKAALKKARKKANNSAARAKRKKSNRLRKSKGI</sequence>
<reference evidence="2" key="1">
    <citation type="journal article" date="2015" name="MBio">
        <title>Eco-Evolutionary Dynamics of Episomes among Ecologically Cohesive Bacterial Populations.</title>
        <authorList>
            <person name="Xue H."/>
            <person name="Cordero O.X."/>
            <person name="Camas F.M."/>
            <person name="Trimble W."/>
            <person name="Meyer F."/>
            <person name="Guglielmini J."/>
            <person name="Rocha E.P."/>
            <person name="Polz M.F."/>
        </authorList>
    </citation>
    <scope>NUCLEOTIDE SEQUENCE</scope>
    <source>
        <strain evidence="2">FF_61</strain>
    </source>
</reference>
<accession>A0A0H3ZT81</accession>
<dbReference type="EMBL" id="KP795522">
    <property type="protein sequence ID" value="AKN37079.1"/>
    <property type="molecule type" value="Genomic_DNA"/>
</dbReference>
<feature type="compositionally biased region" description="Basic residues" evidence="1">
    <location>
        <begin position="198"/>
        <end position="227"/>
    </location>
</feature>
<evidence type="ECO:0000256" key="1">
    <source>
        <dbReference type="SAM" id="MobiDB-lite"/>
    </source>
</evidence>
<name>A0A0H3ZT81_9VIBR</name>
<proteinExistence type="predicted"/>
<protein>
    <submittedName>
        <fullName evidence="2">Baseplate or tail tube</fullName>
    </submittedName>
</protein>
<feature type="region of interest" description="Disordered" evidence="1">
    <location>
        <begin position="184"/>
        <end position="227"/>
    </location>
</feature>
<evidence type="ECO:0000313" key="2">
    <source>
        <dbReference type="EMBL" id="AKN37079.1"/>
    </source>
</evidence>
<dbReference type="AlphaFoldDB" id="A0A0H3ZT81"/>
<organism evidence="2">
    <name type="scientific">Vibrio cyclitrophicus</name>
    <dbReference type="NCBI Taxonomy" id="47951"/>
    <lineage>
        <taxon>Bacteria</taxon>
        <taxon>Pseudomonadati</taxon>
        <taxon>Pseudomonadota</taxon>
        <taxon>Gammaproteobacteria</taxon>
        <taxon>Vibrionales</taxon>
        <taxon>Vibrionaceae</taxon>
        <taxon>Vibrio</taxon>
    </lineage>
</organism>